<protein>
    <submittedName>
        <fullName evidence="2">Uncharacterized protein</fullName>
    </submittedName>
</protein>
<reference evidence="3" key="1">
    <citation type="journal article" date="2012" name="MBio">
        <title>Comparative genome analysis of Trichophyton rubrum and related dermatophytes reveals candidate genes involved in infection.</title>
        <authorList>
            <person name="Martinez D.A."/>
            <person name="Oliver B.G."/>
            <person name="Graeser Y."/>
            <person name="Goldberg J.M."/>
            <person name="Li W."/>
            <person name="Martinez-Rossi N.M."/>
            <person name="Monod M."/>
            <person name="Shelest E."/>
            <person name="Barton R.C."/>
            <person name="Birch E."/>
            <person name="Brakhage A.A."/>
            <person name="Chen Z."/>
            <person name="Gurr S.J."/>
            <person name="Heiman D."/>
            <person name="Heitman J."/>
            <person name="Kosti I."/>
            <person name="Rossi A."/>
            <person name="Saif S."/>
            <person name="Samalova M."/>
            <person name="Saunders C.W."/>
            <person name="Shea T."/>
            <person name="Summerbell R.C."/>
            <person name="Xu J."/>
            <person name="Young S."/>
            <person name="Zeng Q."/>
            <person name="Birren B.W."/>
            <person name="Cuomo C.A."/>
            <person name="White T.C."/>
        </authorList>
    </citation>
    <scope>NUCLEOTIDE SEQUENCE [LARGE SCALE GENOMIC DNA]</scope>
    <source>
        <strain evidence="3">ATCC MYA-4605 / CBS 113480</strain>
    </source>
</reference>
<proteinExistence type="predicted"/>
<sequence length="175" mass="18823">MAKSSGLPKFPAPSASQAEVDTFLHEWVAAKWQVPVSSPQVQGMSFPFKGTGATLYSLTQEEVQAVVGNKALGDALYYSLCYDSPYGSVVRGKYASVVSGLSNAARSFGPWIHGSPTTPTSSSIHPPHALESAKMPVEEPYTRSNTSSISRGEKIGTRCLSQKPSAQYLNKFYVK</sequence>
<accession>C5FS90</accession>
<dbReference type="OMA" id="EAFLHEW"/>
<dbReference type="EMBL" id="DS995705">
    <property type="protein sequence ID" value="EEQ32743.1"/>
    <property type="molecule type" value="Genomic_DNA"/>
</dbReference>
<name>C5FS90_ARTOC</name>
<gene>
    <name evidence="2" type="ORF">MCYG_05562</name>
</gene>
<dbReference type="eggNOG" id="ENOG502RQTW">
    <property type="taxonomic scope" value="Eukaryota"/>
</dbReference>
<keyword evidence="3" id="KW-1185">Reference proteome</keyword>
<dbReference type="RefSeq" id="XP_002845693.1">
    <property type="nucleotide sequence ID" value="XM_002845647.1"/>
</dbReference>
<dbReference type="GeneID" id="9224940"/>
<feature type="region of interest" description="Disordered" evidence="1">
    <location>
        <begin position="133"/>
        <end position="153"/>
    </location>
</feature>
<evidence type="ECO:0000256" key="1">
    <source>
        <dbReference type="SAM" id="MobiDB-lite"/>
    </source>
</evidence>
<dbReference type="AlphaFoldDB" id="C5FS90"/>
<evidence type="ECO:0000313" key="3">
    <source>
        <dbReference type="Proteomes" id="UP000002035"/>
    </source>
</evidence>
<evidence type="ECO:0000313" key="2">
    <source>
        <dbReference type="EMBL" id="EEQ32743.1"/>
    </source>
</evidence>
<dbReference type="HOGENOM" id="CLU_1562487_0_0_1"/>
<dbReference type="VEuPathDB" id="FungiDB:MCYG_05562"/>
<dbReference type="OrthoDB" id="4172248at2759"/>
<dbReference type="Proteomes" id="UP000002035">
    <property type="component" value="Unassembled WGS sequence"/>
</dbReference>
<organism evidence="2 3">
    <name type="scientific">Arthroderma otae (strain ATCC MYA-4605 / CBS 113480)</name>
    <name type="common">Microsporum canis</name>
    <dbReference type="NCBI Taxonomy" id="554155"/>
    <lineage>
        <taxon>Eukaryota</taxon>
        <taxon>Fungi</taxon>
        <taxon>Dikarya</taxon>
        <taxon>Ascomycota</taxon>
        <taxon>Pezizomycotina</taxon>
        <taxon>Eurotiomycetes</taxon>
        <taxon>Eurotiomycetidae</taxon>
        <taxon>Onygenales</taxon>
        <taxon>Arthrodermataceae</taxon>
        <taxon>Microsporum</taxon>
    </lineage>
</organism>